<proteinExistence type="predicted"/>
<accession>A0A5D0NVK4</accession>
<gene>
    <name evidence="1" type="ORF">FXF69_04295</name>
</gene>
<evidence type="ECO:0000313" key="1">
    <source>
        <dbReference type="EMBL" id="TYB48427.1"/>
    </source>
</evidence>
<organism evidence="1 2">
    <name type="scientific">Actinomadura chibensis</name>
    <dbReference type="NCBI Taxonomy" id="392828"/>
    <lineage>
        <taxon>Bacteria</taxon>
        <taxon>Bacillati</taxon>
        <taxon>Actinomycetota</taxon>
        <taxon>Actinomycetes</taxon>
        <taxon>Streptosporangiales</taxon>
        <taxon>Thermomonosporaceae</taxon>
        <taxon>Actinomadura</taxon>
    </lineage>
</organism>
<dbReference type="AlphaFoldDB" id="A0A5D0NVK4"/>
<name>A0A5D0NVK4_9ACTN</name>
<protein>
    <submittedName>
        <fullName evidence="1">Uncharacterized protein</fullName>
    </submittedName>
</protein>
<sequence>MMKKFAAIAAVGATATVVGGTIVLAQGDDEPAAKNVSAVAGASAQKKASEGQPCVIKKWSQYRKFVGTQYEWPNNSEFRASAYGPNSSLSLSVSATRTTAIDATFGISKADIGATIGINVSEARTINRTFTKNLTKKGHYSVRAGLVYKKYVFNAYETRGKIHWPNHKVYTCKWDGVQRHYLGTGHVRWFWTYDFKVTKV</sequence>
<dbReference type="RefSeq" id="WP_067888765.1">
    <property type="nucleotide sequence ID" value="NZ_VSFG01000001.1"/>
</dbReference>
<reference evidence="1 2" key="1">
    <citation type="submission" date="2019-08" db="EMBL/GenBank/DDBJ databases">
        <title>Actinomadura sp. nov. CYP1-5 isolated from mountain soil.</title>
        <authorList>
            <person name="Songsumanus A."/>
            <person name="Kuncharoen N."/>
            <person name="Kudo T."/>
            <person name="Yuki M."/>
            <person name="Igarashi Y."/>
            <person name="Tanasupawat S."/>
        </authorList>
    </citation>
    <scope>NUCLEOTIDE SEQUENCE [LARGE SCALE GENOMIC DNA]</scope>
    <source>
        <strain evidence="1 2">JCM 14158</strain>
    </source>
</reference>
<keyword evidence="2" id="KW-1185">Reference proteome</keyword>
<evidence type="ECO:0000313" key="2">
    <source>
        <dbReference type="Proteomes" id="UP000323380"/>
    </source>
</evidence>
<dbReference type="EMBL" id="VSFG01000001">
    <property type="protein sequence ID" value="TYB48427.1"/>
    <property type="molecule type" value="Genomic_DNA"/>
</dbReference>
<comment type="caution">
    <text evidence="1">The sequence shown here is derived from an EMBL/GenBank/DDBJ whole genome shotgun (WGS) entry which is preliminary data.</text>
</comment>
<dbReference type="Proteomes" id="UP000323380">
    <property type="component" value="Unassembled WGS sequence"/>
</dbReference>